<protein>
    <recommendedName>
        <fullName evidence="3">CopG family transcriptional regulator</fullName>
    </recommendedName>
</protein>
<organism evidence="1 2">
    <name type="scientific">Bradyrhizobium ottawaense</name>
    <dbReference type="NCBI Taxonomy" id="931866"/>
    <lineage>
        <taxon>Bacteria</taxon>
        <taxon>Pseudomonadati</taxon>
        <taxon>Pseudomonadota</taxon>
        <taxon>Alphaproteobacteria</taxon>
        <taxon>Hyphomicrobiales</taxon>
        <taxon>Nitrobacteraceae</taxon>
        <taxon>Bradyrhizobium</taxon>
    </lineage>
</organism>
<reference evidence="1 2" key="1">
    <citation type="journal article" date="2014" name="Int. J. Syst. Evol. Microbiol.">
        <title>Bradyrhizobium ottawaense sp. nov., a symbiotic nitrogen fixing bacterium from root nodules of soybeans in Canada.</title>
        <authorList>
            <person name="Yu X."/>
            <person name="Cloutier S."/>
            <person name="Tambong J.T."/>
            <person name="Bromfield E.S."/>
        </authorList>
    </citation>
    <scope>NUCLEOTIDE SEQUENCE [LARGE SCALE GENOMIC DNA]</scope>
    <source>
        <strain evidence="1 2">OO99</strain>
    </source>
</reference>
<evidence type="ECO:0000313" key="1">
    <source>
        <dbReference type="EMBL" id="AWL92108.1"/>
    </source>
</evidence>
<dbReference type="KEGG" id="bot:CIT37_07770"/>
<dbReference type="RefSeq" id="WP_095426830.1">
    <property type="nucleotide sequence ID" value="NZ_CP029425.2"/>
</dbReference>
<name>A0A2U8P382_9BRAD</name>
<dbReference type="Proteomes" id="UP000215703">
    <property type="component" value="Chromosome"/>
</dbReference>
<gene>
    <name evidence="1" type="ORF">CIT37_07770</name>
</gene>
<dbReference type="AlphaFoldDB" id="A0A2U8P382"/>
<dbReference type="EMBL" id="CP029425">
    <property type="protein sequence ID" value="AWL92108.1"/>
    <property type="molecule type" value="Genomic_DNA"/>
</dbReference>
<accession>A0A2U8P382</accession>
<evidence type="ECO:0000313" key="2">
    <source>
        <dbReference type="Proteomes" id="UP000215703"/>
    </source>
</evidence>
<proteinExistence type="predicted"/>
<dbReference type="GeneID" id="92970535"/>
<evidence type="ECO:0008006" key="3">
    <source>
        <dbReference type="Google" id="ProtNLM"/>
    </source>
</evidence>
<sequence>MKKTDPFAPDELVCSPMVHVALKLPKILLDRIDAAAAQDDPSCANRSSKMRRYLIAGLRREHEAA</sequence>
<reference evidence="1 2" key="2">
    <citation type="journal article" date="2017" name="Syst. Appl. Microbiol.">
        <title>Soybeans inoculated with root zone soils of Canadian native legumes harbour diverse and novel Bradyrhizobium spp. that possess agricultural potential.</title>
        <authorList>
            <person name="Bromfield E.S.P."/>
            <person name="Cloutier S."/>
            <person name="Tambong J.T."/>
            <person name="Tran Thi T.V."/>
        </authorList>
    </citation>
    <scope>NUCLEOTIDE SEQUENCE [LARGE SCALE GENOMIC DNA]</scope>
    <source>
        <strain evidence="1 2">OO99</strain>
    </source>
</reference>